<proteinExistence type="predicted"/>
<organism evidence="2 3">
    <name type="scientific">Salix suchowensis</name>
    <dbReference type="NCBI Taxonomy" id="1278906"/>
    <lineage>
        <taxon>Eukaryota</taxon>
        <taxon>Viridiplantae</taxon>
        <taxon>Streptophyta</taxon>
        <taxon>Embryophyta</taxon>
        <taxon>Tracheophyta</taxon>
        <taxon>Spermatophyta</taxon>
        <taxon>Magnoliopsida</taxon>
        <taxon>eudicotyledons</taxon>
        <taxon>Gunneridae</taxon>
        <taxon>Pentapetalae</taxon>
        <taxon>rosids</taxon>
        <taxon>fabids</taxon>
        <taxon>Malpighiales</taxon>
        <taxon>Salicaceae</taxon>
        <taxon>Saliceae</taxon>
        <taxon>Salix</taxon>
    </lineage>
</organism>
<evidence type="ECO:0000313" key="2">
    <source>
        <dbReference type="EMBL" id="KAJ6312494.1"/>
    </source>
</evidence>
<reference evidence="2" key="2">
    <citation type="journal article" date="2023" name="Int. J. Mol. Sci.">
        <title>De Novo Assembly and Annotation of 11 Diverse Shrub Willow (Salix) Genomes Reveals Novel Gene Organization in Sex-Linked Regions.</title>
        <authorList>
            <person name="Hyden B."/>
            <person name="Feng K."/>
            <person name="Yates T.B."/>
            <person name="Jawdy S."/>
            <person name="Cereghino C."/>
            <person name="Smart L.B."/>
            <person name="Muchero W."/>
        </authorList>
    </citation>
    <scope>NUCLEOTIDE SEQUENCE</scope>
    <source>
        <tissue evidence="2">Shoot tip</tissue>
    </source>
</reference>
<evidence type="ECO:0000256" key="1">
    <source>
        <dbReference type="SAM" id="MobiDB-lite"/>
    </source>
</evidence>
<reference evidence="2" key="1">
    <citation type="submission" date="2022-10" db="EMBL/GenBank/DDBJ databases">
        <authorList>
            <person name="Hyden B.L."/>
            <person name="Feng K."/>
            <person name="Yates T."/>
            <person name="Jawdy S."/>
            <person name="Smart L.B."/>
            <person name="Muchero W."/>
        </authorList>
    </citation>
    <scope>NUCLEOTIDE SEQUENCE</scope>
    <source>
        <tissue evidence="2">Shoot tip</tissue>
    </source>
</reference>
<gene>
    <name evidence="2" type="ORF">OIU77_014091</name>
</gene>
<accession>A0ABQ8ZW46</accession>
<keyword evidence="3" id="KW-1185">Reference proteome</keyword>
<name>A0ABQ8ZW46_9ROSI</name>
<feature type="region of interest" description="Disordered" evidence="1">
    <location>
        <begin position="1"/>
        <end position="29"/>
    </location>
</feature>
<dbReference type="EMBL" id="JAPFFI010000024">
    <property type="protein sequence ID" value="KAJ6312494.1"/>
    <property type="molecule type" value="Genomic_DNA"/>
</dbReference>
<sequence>MKMNSAGMGSSRRRISSKGARCCPQRTKGQALHNKEMCGHASLLA</sequence>
<protein>
    <submittedName>
        <fullName evidence="2">Uncharacterized protein</fullName>
    </submittedName>
</protein>
<evidence type="ECO:0000313" key="3">
    <source>
        <dbReference type="Proteomes" id="UP001141253"/>
    </source>
</evidence>
<comment type="caution">
    <text evidence="2">The sequence shown here is derived from an EMBL/GenBank/DDBJ whole genome shotgun (WGS) entry which is preliminary data.</text>
</comment>
<dbReference type="Proteomes" id="UP001141253">
    <property type="component" value="Chromosome 10"/>
</dbReference>